<reference evidence="1 2" key="1">
    <citation type="submission" date="2017-12" db="EMBL/GenBank/DDBJ databases">
        <title>Comparative Functional Genomics of Dry Heat Resistant strains isolated from the Viking Spacecraft.</title>
        <authorList>
            <person name="Seuylemezian A."/>
            <person name="Cooper K."/>
            <person name="Vaishampayan P."/>
        </authorList>
    </citation>
    <scope>NUCLEOTIDE SEQUENCE [LARGE SCALE GENOMIC DNA]</scope>
    <source>
        <strain evidence="1 2">V48-19</strain>
    </source>
</reference>
<dbReference type="EMBL" id="PGUV01000007">
    <property type="protein sequence ID" value="PLS07661.1"/>
    <property type="molecule type" value="Genomic_DNA"/>
</dbReference>
<gene>
    <name evidence="1" type="ORF">CUU63_10240</name>
</gene>
<accession>A0A9Q6A9S3</accession>
<comment type="caution">
    <text evidence="1">The sequence shown here is derived from an EMBL/GenBank/DDBJ whole genome shotgun (WGS) entry which is preliminary data.</text>
</comment>
<dbReference type="AlphaFoldDB" id="A0A9Q6A9S3"/>
<evidence type="ECO:0000313" key="2">
    <source>
        <dbReference type="Proteomes" id="UP000234803"/>
    </source>
</evidence>
<proteinExistence type="predicted"/>
<protein>
    <submittedName>
        <fullName evidence="1">Uncharacterized protein</fullName>
    </submittedName>
</protein>
<dbReference type="Proteomes" id="UP000234803">
    <property type="component" value="Unassembled WGS sequence"/>
</dbReference>
<dbReference type="RefSeq" id="WP_101860503.1">
    <property type="nucleotide sequence ID" value="NZ_PGUV01000007.1"/>
</dbReference>
<sequence>MYISDPIKETLVQNMDQLSSKIDELFIYLENELPSTTERQWKTIDKKFGEVFTKSNELQNYISCL</sequence>
<evidence type="ECO:0000313" key="1">
    <source>
        <dbReference type="EMBL" id="PLS07661.1"/>
    </source>
</evidence>
<name>A0A9Q6A9S3_9BACI</name>
<organism evidence="1 2">
    <name type="scientific">Bacillus halotolerans</name>
    <dbReference type="NCBI Taxonomy" id="260554"/>
    <lineage>
        <taxon>Bacteria</taxon>
        <taxon>Bacillati</taxon>
        <taxon>Bacillota</taxon>
        <taxon>Bacilli</taxon>
        <taxon>Bacillales</taxon>
        <taxon>Bacillaceae</taxon>
        <taxon>Bacillus</taxon>
    </lineage>
</organism>